<dbReference type="AlphaFoldDB" id="A0A9N8H2B6"/>
<evidence type="ECO:0000313" key="1">
    <source>
        <dbReference type="EMBL" id="CAB9497217.1"/>
    </source>
</evidence>
<dbReference type="EMBL" id="CAICTM010000016">
    <property type="protein sequence ID" value="CAB9497217.1"/>
    <property type="molecule type" value="Genomic_DNA"/>
</dbReference>
<comment type="caution">
    <text evidence="1">The sequence shown here is derived from an EMBL/GenBank/DDBJ whole genome shotgun (WGS) entry which is preliminary data.</text>
</comment>
<gene>
    <name evidence="1" type="ORF">SEMRO_16_G011680.1</name>
</gene>
<organism evidence="1 2">
    <name type="scientific">Seminavis robusta</name>
    <dbReference type="NCBI Taxonomy" id="568900"/>
    <lineage>
        <taxon>Eukaryota</taxon>
        <taxon>Sar</taxon>
        <taxon>Stramenopiles</taxon>
        <taxon>Ochrophyta</taxon>
        <taxon>Bacillariophyta</taxon>
        <taxon>Bacillariophyceae</taxon>
        <taxon>Bacillariophycidae</taxon>
        <taxon>Naviculales</taxon>
        <taxon>Naviculaceae</taxon>
        <taxon>Seminavis</taxon>
    </lineage>
</organism>
<protein>
    <submittedName>
        <fullName evidence="1">Uncharacterized protein</fullName>
    </submittedName>
</protein>
<sequence length="100" mass="11921">MHDDDHDGIESPMFHVPRDVHLRVDPRADRCVVERILVILRWFYCGLVRTRDRSARWPLIMAVRVRVILWCFHCGEWYRSSYVQLPNSHQQQQAVCAAPH</sequence>
<reference evidence="1" key="1">
    <citation type="submission" date="2020-06" db="EMBL/GenBank/DDBJ databases">
        <authorList>
            <consortium name="Plant Systems Biology data submission"/>
        </authorList>
    </citation>
    <scope>NUCLEOTIDE SEQUENCE</scope>
    <source>
        <strain evidence="1">D6</strain>
    </source>
</reference>
<keyword evidence="2" id="KW-1185">Reference proteome</keyword>
<proteinExistence type="predicted"/>
<name>A0A9N8H2B6_9STRA</name>
<dbReference type="Proteomes" id="UP001153069">
    <property type="component" value="Unassembled WGS sequence"/>
</dbReference>
<accession>A0A9N8H2B6</accession>
<evidence type="ECO:0000313" key="2">
    <source>
        <dbReference type="Proteomes" id="UP001153069"/>
    </source>
</evidence>